<protein>
    <submittedName>
        <fullName evidence="1">P27 family phage terminase small subunit</fullName>
    </submittedName>
</protein>
<dbReference type="Pfam" id="PF05119">
    <property type="entry name" value="Terminase_4"/>
    <property type="match status" value="1"/>
</dbReference>
<proteinExistence type="predicted"/>
<dbReference type="EMBL" id="JAQQBZ010000014">
    <property type="protein sequence ID" value="MFM0595341.1"/>
    <property type="molecule type" value="Genomic_DNA"/>
</dbReference>
<gene>
    <name evidence="1" type="ORF">PQQ68_20160</name>
</gene>
<reference evidence="1 2" key="1">
    <citation type="journal article" date="2024" name="Chem. Sci.">
        <title>Discovery of megapolipeptins by genome mining of a Burkholderiales bacteria collection.</title>
        <authorList>
            <person name="Paulo B.S."/>
            <person name="Recchia M.J.J."/>
            <person name="Lee S."/>
            <person name="Fergusson C.H."/>
            <person name="Romanowski S.B."/>
            <person name="Hernandez A."/>
            <person name="Krull N."/>
            <person name="Liu D.Y."/>
            <person name="Cavanagh H."/>
            <person name="Bos A."/>
            <person name="Gray C.A."/>
            <person name="Murphy B.T."/>
            <person name="Linington R.G."/>
            <person name="Eustaquio A.S."/>
        </authorList>
    </citation>
    <scope>NUCLEOTIDE SEQUENCE [LARGE SCALE GENOMIC DNA]</scope>
    <source>
        <strain evidence="1 2">RL17-335-BIF-A</strain>
    </source>
</reference>
<evidence type="ECO:0000313" key="1">
    <source>
        <dbReference type="EMBL" id="MFM0595341.1"/>
    </source>
</evidence>
<organism evidence="1 2">
    <name type="scientific">Paraburkholderia dilworthii</name>
    <dbReference type="NCBI Taxonomy" id="948106"/>
    <lineage>
        <taxon>Bacteria</taxon>
        <taxon>Pseudomonadati</taxon>
        <taxon>Pseudomonadota</taxon>
        <taxon>Betaproteobacteria</taxon>
        <taxon>Burkholderiales</taxon>
        <taxon>Burkholderiaceae</taxon>
        <taxon>Paraburkholderia</taxon>
    </lineage>
</organism>
<name>A0ABW9D8V0_9BURK</name>
<comment type="caution">
    <text evidence="1">The sequence shown here is derived from an EMBL/GenBank/DDBJ whole genome shotgun (WGS) entry which is preliminary data.</text>
</comment>
<dbReference type="InterPro" id="IPR006448">
    <property type="entry name" value="Phage_term_ssu_P27"/>
</dbReference>
<evidence type="ECO:0000313" key="2">
    <source>
        <dbReference type="Proteomes" id="UP001629367"/>
    </source>
</evidence>
<dbReference type="RefSeq" id="WP_408214710.1">
    <property type="nucleotide sequence ID" value="NZ_JAQQBZ010000014.1"/>
</dbReference>
<keyword evidence="2" id="KW-1185">Reference proteome</keyword>
<accession>A0ABW9D8V0</accession>
<sequence>MEPSTPSLGVLDGQAAAEQRVDGVASEVPAPLKSLSLAEQRVWDYVAVALKDYGLIHRTDAMLMHLIVSTFVQWVDAEAVVEKHVAENKGSFMVTTPNGYEQPHQCYYMARSLKTELLRMLPEACLTIPSFAKVKQAMREPQQPDMFDPLVAFVSGKPQPPKLVHSA</sequence>
<dbReference type="Proteomes" id="UP001629367">
    <property type="component" value="Unassembled WGS sequence"/>
</dbReference>